<keyword evidence="2" id="KW-0067">ATP-binding</keyword>
<dbReference type="SMART" id="SM00220">
    <property type="entry name" value="S_TKc"/>
    <property type="match status" value="1"/>
</dbReference>
<dbReference type="InterPro" id="IPR017441">
    <property type="entry name" value="Protein_kinase_ATP_BS"/>
</dbReference>
<dbReference type="SUPFAM" id="SSF56112">
    <property type="entry name" value="Protein kinase-like (PK-like)"/>
    <property type="match status" value="1"/>
</dbReference>
<dbReference type="PROSITE" id="PS50011">
    <property type="entry name" value="PROTEIN_KINASE_DOM"/>
    <property type="match status" value="1"/>
</dbReference>
<dbReference type="Pfam" id="PF00069">
    <property type="entry name" value="Pkinase"/>
    <property type="match status" value="1"/>
</dbReference>
<keyword evidence="2" id="KW-0547">Nucleotide-binding</keyword>
<dbReference type="GO" id="GO:0043539">
    <property type="term" value="F:protein serine/threonine kinase activator activity"/>
    <property type="evidence" value="ECO:0007669"/>
    <property type="project" value="InterPro"/>
</dbReference>
<dbReference type="GO" id="GO:0004672">
    <property type="term" value="F:protein kinase activity"/>
    <property type="evidence" value="ECO:0007669"/>
    <property type="project" value="InterPro"/>
</dbReference>
<evidence type="ECO:0000313" key="4">
    <source>
        <dbReference type="EMBL" id="CAE0407932.1"/>
    </source>
</evidence>
<feature type="domain" description="Protein kinase" evidence="3">
    <location>
        <begin position="29"/>
        <end position="258"/>
    </location>
</feature>
<dbReference type="Gene3D" id="1.10.510.10">
    <property type="entry name" value="Transferase(Phosphotransferase) domain 1"/>
    <property type="match status" value="1"/>
</dbReference>
<dbReference type="AlphaFoldDB" id="A0A7S3L401"/>
<dbReference type="InterPro" id="IPR000719">
    <property type="entry name" value="Prot_kinase_dom"/>
</dbReference>
<dbReference type="PANTHER" id="PTHR48014">
    <property type="entry name" value="SERINE/THREONINE-PROTEIN KINASE FRAY2"/>
    <property type="match status" value="1"/>
</dbReference>
<accession>A0A7S3L401</accession>
<name>A0A7S3L401_9STRA</name>
<dbReference type="PANTHER" id="PTHR48014:SF21">
    <property type="entry name" value="SERINE_THREONINE-PROTEIN KINASE FRAY2"/>
    <property type="match status" value="1"/>
</dbReference>
<proteinExistence type="inferred from homology"/>
<sequence length="258" mass="28602">MTEMNATIPQQQHEVVDADFQWPTDATGYELVSKIGQGAFATVFLAKTVQSQATTTTTTTTTCAVKILNLDHVDSDLAEIRREVQAMRLSSHPNVLTCLTAFCYDVHLWLVTPLMRKGSSLHCLQTVRRVLKQSGQPVPPLEAHILYIVREALLGLQYIHQNGQIHRDVKGGNLLLDANGDVKVADFGVSGWLVQAGQQQEKAKTFVGTPCWMAPEGTYVVSTQAFPWRTGMVLPCWLEPAIILFEEILDTANKGKRE</sequence>
<evidence type="ECO:0000259" key="3">
    <source>
        <dbReference type="PROSITE" id="PS50011"/>
    </source>
</evidence>
<dbReference type="GO" id="GO:0005524">
    <property type="term" value="F:ATP binding"/>
    <property type="evidence" value="ECO:0007669"/>
    <property type="project" value="UniProtKB-UniRule"/>
</dbReference>
<dbReference type="PROSITE" id="PS00107">
    <property type="entry name" value="PROTEIN_KINASE_ATP"/>
    <property type="match status" value="1"/>
</dbReference>
<evidence type="ECO:0000256" key="2">
    <source>
        <dbReference type="PROSITE-ProRule" id="PRU10141"/>
    </source>
</evidence>
<organism evidence="4">
    <name type="scientific">Amphora coffeiformis</name>
    <dbReference type="NCBI Taxonomy" id="265554"/>
    <lineage>
        <taxon>Eukaryota</taxon>
        <taxon>Sar</taxon>
        <taxon>Stramenopiles</taxon>
        <taxon>Ochrophyta</taxon>
        <taxon>Bacillariophyta</taxon>
        <taxon>Bacillariophyceae</taxon>
        <taxon>Bacillariophycidae</taxon>
        <taxon>Thalassiophysales</taxon>
        <taxon>Catenulaceae</taxon>
        <taxon>Amphora</taxon>
    </lineage>
</organism>
<evidence type="ECO:0000256" key="1">
    <source>
        <dbReference type="ARBA" id="ARBA00008874"/>
    </source>
</evidence>
<dbReference type="EMBL" id="HBIM01006716">
    <property type="protein sequence ID" value="CAE0407932.1"/>
    <property type="molecule type" value="Transcribed_RNA"/>
</dbReference>
<feature type="binding site" evidence="2">
    <location>
        <position position="66"/>
    </location>
    <ligand>
        <name>ATP</name>
        <dbReference type="ChEBI" id="CHEBI:30616"/>
    </ligand>
</feature>
<reference evidence="4" key="1">
    <citation type="submission" date="2021-01" db="EMBL/GenBank/DDBJ databases">
        <authorList>
            <person name="Corre E."/>
            <person name="Pelletier E."/>
            <person name="Niang G."/>
            <person name="Scheremetjew M."/>
            <person name="Finn R."/>
            <person name="Kale V."/>
            <person name="Holt S."/>
            <person name="Cochrane G."/>
            <person name="Meng A."/>
            <person name="Brown T."/>
            <person name="Cohen L."/>
        </authorList>
    </citation>
    <scope>NUCLEOTIDE SEQUENCE</scope>
    <source>
        <strain evidence="4">CCMP127</strain>
    </source>
</reference>
<comment type="similarity">
    <text evidence="1">Belongs to the protein kinase superfamily. STE Ser/Thr protein kinase family. STE20 subfamily.</text>
</comment>
<protein>
    <recommendedName>
        <fullName evidence="3">Protein kinase domain-containing protein</fullName>
    </recommendedName>
</protein>
<dbReference type="InterPro" id="IPR011009">
    <property type="entry name" value="Kinase-like_dom_sf"/>
</dbReference>
<dbReference type="InterPro" id="IPR047173">
    <property type="entry name" value="STRAD_A/B-like"/>
</dbReference>
<gene>
    <name evidence="4" type="ORF">ACOF00016_LOCUS5712</name>
</gene>